<keyword evidence="2 4" id="KW-0863">Zinc-finger</keyword>
<evidence type="ECO:0000256" key="4">
    <source>
        <dbReference type="PROSITE-ProRule" id="PRU00322"/>
    </source>
</evidence>
<proteinExistence type="predicted"/>
<dbReference type="InterPro" id="IPR036443">
    <property type="entry name" value="Znf_RanBP2_sf"/>
</dbReference>
<feature type="compositionally biased region" description="Polar residues" evidence="5">
    <location>
        <begin position="198"/>
        <end position="217"/>
    </location>
</feature>
<evidence type="ECO:0000313" key="8">
    <source>
        <dbReference type="WBParaSite" id="Gr19_v10_g755.t1"/>
    </source>
</evidence>
<evidence type="ECO:0000256" key="2">
    <source>
        <dbReference type="ARBA" id="ARBA00022771"/>
    </source>
</evidence>
<keyword evidence="7" id="KW-1185">Reference proteome</keyword>
<dbReference type="WBParaSite" id="Gr19_v10_g755.t1">
    <property type="protein sequence ID" value="Gr19_v10_g755.t1"/>
    <property type="gene ID" value="Gr19_v10_g755"/>
</dbReference>
<dbReference type="GO" id="GO:0006281">
    <property type="term" value="P:DNA repair"/>
    <property type="evidence" value="ECO:0007669"/>
    <property type="project" value="TreeGrafter"/>
</dbReference>
<dbReference type="PROSITE" id="PS01358">
    <property type="entry name" value="ZF_RANBP2_1"/>
    <property type="match status" value="3"/>
</dbReference>
<accession>A0A914I5N8</accession>
<protein>
    <submittedName>
        <fullName evidence="8">RanBP2-type domain-containing protein</fullName>
    </submittedName>
</protein>
<dbReference type="SMART" id="SM00547">
    <property type="entry name" value="ZnF_RBZ"/>
    <property type="match status" value="3"/>
</dbReference>
<keyword evidence="1" id="KW-0479">Metal-binding</keyword>
<dbReference type="InterPro" id="IPR001876">
    <property type="entry name" value="Znf_RanBP2"/>
</dbReference>
<feature type="compositionally biased region" description="Polar residues" evidence="5">
    <location>
        <begin position="119"/>
        <end position="128"/>
    </location>
</feature>
<keyword evidence="3" id="KW-0862">Zinc</keyword>
<feature type="domain" description="RanBP2-type" evidence="6">
    <location>
        <begin position="12"/>
        <end position="42"/>
    </location>
</feature>
<feature type="compositionally biased region" description="Basic and acidic residues" evidence="5">
    <location>
        <begin position="839"/>
        <end position="849"/>
    </location>
</feature>
<evidence type="ECO:0000256" key="5">
    <source>
        <dbReference type="SAM" id="MobiDB-lite"/>
    </source>
</evidence>
<feature type="region of interest" description="Disordered" evidence="5">
    <location>
        <begin position="821"/>
        <end position="849"/>
    </location>
</feature>
<evidence type="ECO:0000313" key="7">
    <source>
        <dbReference type="Proteomes" id="UP000887572"/>
    </source>
</evidence>
<dbReference type="Gene3D" id="2.30.30.380">
    <property type="entry name" value="Zn-finger domain of Sec23/24"/>
    <property type="match status" value="2"/>
</dbReference>
<name>A0A914I5N8_GLORO</name>
<feature type="domain" description="RanBP2-type" evidence="6">
    <location>
        <begin position="144"/>
        <end position="175"/>
    </location>
</feature>
<dbReference type="SUPFAM" id="SSF90209">
    <property type="entry name" value="Ran binding protein zinc finger-like"/>
    <property type="match status" value="1"/>
</dbReference>
<dbReference type="PROSITE" id="PS50199">
    <property type="entry name" value="ZF_RANBP2_2"/>
    <property type="match status" value="3"/>
</dbReference>
<organism evidence="7 8">
    <name type="scientific">Globodera rostochiensis</name>
    <name type="common">Golden nematode worm</name>
    <name type="synonym">Heterodera rostochiensis</name>
    <dbReference type="NCBI Taxonomy" id="31243"/>
    <lineage>
        <taxon>Eukaryota</taxon>
        <taxon>Metazoa</taxon>
        <taxon>Ecdysozoa</taxon>
        <taxon>Nematoda</taxon>
        <taxon>Chromadorea</taxon>
        <taxon>Rhabditida</taxon>
        <taxon>Tylenchina</taxon>
        <taxon>Tylenchomorpha</taxon>
        <taxon>Tylenchoidea</taxon>
        <taxon>Heteroderidae</taxon>
        <taxon>Heteroderinae</taxon>
        <taxon>Globodera</taxon>
    </lineage>
</organism>
<reference evidence="8" key="1">
    <citation type="submission" date="2022-11" db="UniProtKB">
        <authorList>
            <consortium name="WormBaseParasite"/>
        </authorList>
    </citation>
    <scope>IDENTIFICATION</scope>
</reference>
<feature type="region of interest" description="Disordered" evidence="5">
    <location>
        <begin position="177"/>
        <end position="220"/>
    </location>
</feature>
<dbReference type="PANTHER" id="PTHR46622">
    <property type="entry name" value="DNA-DEPENDENT METALLOPROTEASE WSS1"/>
    <property type="match status" value="1"/>
</dbReference>
<evidence type="ECO:0000259" key="6">
    <source>
        <dbReference type="PROSITE" id="PS50199"/>
    </source>
</evidence>
<dbReference type="GO" id="GO:0008270">
    <property type="term" value="F:zinc ion binding"/>
    <property type="evidence" value="ECO:0007669"/>
    <property type="project" value="UniProtKB-KW"/>
</dbReference>
<dbReference type="InterPro" id="IPR053000">
    <property type="entry name" value="WSS1-like_metalloprotease"/>
</dbReference>
<dbReference type="Pfam" id="PF00641">
    <property type="entry name" value="Zn_ribbon_RanBP"/>
    <property type="match status" value="1"/>
</dbReference>
<feature type="domain" description="RanBP2-type" evidence="6">
    <location>
        <begin position="83"/>
        <end position="112"/>
    </location>
</feature>
<feature type="region of interest" description="Disordered" evidence="5">
    <location>
        <begin position="115"/>
        <end position="134"/>
    </location>
</feature>
<dbReference type="Proteomes" id="UP000887572">
    <property type="component" value="Unplaced"/>
</dbReference>
<dbReference type="PANTHER" id="PTHR46622:SF1">
    <property type="entry name" value="DNA-DEPENDENT METALLOPROTEASE WSS1"/>
    <property type="match status" value="1"/>
</dbReference>
<evidence type="ECO:0000256" key="1">
    <source>
        <dbReference type="ARBA" id="ARBA00022723"/>
    </source>
</evidence>
<sequence>MGECSSNNTEPKPSQKWTCAYCTYRNWEAGLKCVICCQPRNRPMIIEEIGAIEDFGKNLSFGSTTMSTTALPALSSDRLVEDAAPRWSCPSCTYLNCRRTKRCVICDTERPSRFVDQTPPGTGENQTNRNEEKFGGGAQFVLSKELLNKWSCAACTFDNWPTAPKCTICGRSRSMPAGGDENEAMAADKKLQQRQRLSRTPSPKDSGTADNSTNNSEQQKHLERLNSLSIGDHHYHQNEQQQHNKGLDYTSALDIYVRRYLGNEPVEKLFFRAMRAIGQGELQMVNRVVDFLINDGNLQRALTAFEARLLNQRGAAPIDCCTFERADSLLFLAKKCDSPELLKLCRCFSSSASLSSSGGGDDGGAAADNSSSNDISALPCALNCMARTRLYTRVTQCMAFRDGAATFKCQFVAHPHNFSILKLPPQSAGSCADDLALTVQTAILRPAPSIPPQFCYLDCFDSMANRGGVIVGRPPNFLMRNRGGPNTLYDAIFQCMFGVCDRFNILRSALKYTLRRSSHLFKIRWLDAQLKMARDCGLSAFGQGDMENDWADVLNAVDADDECPEPIHIWALAHVVCRPIVVHSMDAPIDVDQLLAAVNSQSMPGGDETDANLALAKRQHNAPQNHYEGIYLPVLWASPPVTRSPLFICHRNGHFHAVVVSDDIYQRDFEVQRYLRIVRRAPRRPGVPEPLFRFLTRAEADNSAFLSQFVLFGECSVAHLSIRREAHPFLPEALALYRGWLHALLQAADDIEAVPTPCSTRAAVMPQLATRIDAHAQQQQHQKNWRAHAHNTAVSALLAPAVTQQQAAATAAPFSRQRSFAYSSATGRLQQQQQDADGDEQRQHSDGEE</sequence>
<dbReference type="GO" id="GO:0008237">
    <property type="term" value="F:metallopeptidase activity"/>
    <property type="evidence" value="ECO:0007669"/>
    <property type="project" value="TreeGrafter"/>
</dbReference>
<dbReference type="AlphaFoldDB" id="A0A914I5N8"/>
<evidence type="ECO:0000256" key="3">
    <source>
        <dbReference type="ARBA" id="ARBA00022833"/>
    </source>
</evidence>
<dbReference type="GO" id="GO:0005634">
    <property type="term" value="C:nucleus"/>
    <property type="evidence" value="ECO:0007669"/>
    <property type="project" value="TreeGrafter"/>
</dbReference>